<reference evidence="7" key="1">
    <citation type="submission" date="2020-02" db="EMBL/GenBank/DDBJ databases">
        <authorList>
            <person name="Palmer J.M."/>
        </authorList>
    </citation>
    <scope>NUCLEOTIDE SEQUENCE</scope>
    <source>
        <strain evidence="7">EPUS1.4</strain>
        <tissue evidence="7">Thallus</tissue>
    </source>
</reference>
<feature type="compositionally biased region" description="Polar residues" evidence="5">
    <location>
        <begin position="347"/>
        <end position="360"/>
    </location>
</feature>
<dbReference type="PANTHER" id="PTHR28293:SF1">
    <property type="entry name" value="NUCLEAR RIM PROTEIN 1"/>
    <property type="match status" value="1"/>
</dbReference>
<comment type="caution">
    <text evidence="7">The sequence shown here is derived from an EMBL/GenBank/DDBJ whole genome shotgun (WGS) entry which is preliminary data.</text>
</comment>
<keyword evidence="2 6" id="KW-0812">Transmembrane</keyword>
<evidence type="ECO:0000256" key="2">
    <source>
        <dbReference type="ARBA" id="ARBA00022692"/>
    </source>
</evidence>
<comment type="subcellular location">
    <subcellularLocation>
        <location evidence="1">Endomembrane system</location>
        <topology evidence="1">Multi-pass membrane protein</topology>
    </subcellularLocation>
</comment>
<dbReference type="GO" id="GO:0043007">
    <property type="term" value="P:maintenance of rDNA"/>
    <property type="evidence" value="ECO:0007669"/>
    <property type="project" value="TreeGrafter"/>
</dbReference>
<keyword evidence="8" id="KW-1185">Reference proteome</keyword>
<evidence type="ECO:0000256" key="1">
    <source>
        <dbReference type="ARBA" id="ARBA00004127"/>
    </source>
</evidence>
<evidence type="ECO:0000256" key="4">
    <source>
        <dbReference type="ARBA" id="ARBA00023136"/>
    </source>
</evidence>
<sequence>MPRLIRRQPLLERIQGYLNPADLLLWLSEEFESQGWDQLEKEWALPIGFVLNLIFIVARANSRGASESYDDVFGDTRRETGWFSWLASFLVHFLALLSFVNATCTFWRKRHYRLFEASVDTVPSTPSAYRVRVDSSPISSSPLRFLSNILGADSAQSRAHPDPQRDVWELALWDPLPVCLRLFCYFSPGHVLIYCLFLPTAIADPRPSMTIVTAIAVSVLLSVQLSTLQSSFSQQTKDSALISKELLHEYDTKFVHPRTQPLYRDVGTQFTEQASHSAHRDEKYNFVEVHTPRFVINRGFKINPNPNYSKHTDPDGVAARPSYSRGLSSTPSIIPGVQPIRTPANLRDSSSPTRPSTAIRQPQFKPAPESQPGPGGSLGVYSHANSPLKKNPFGGSDMRGKYSNDYNRERSLSPEKRPPSPAKRMSVPSTGINTLAAAKRWGHLQSNARRESGRF</sequence>
<feature type="transmembrane region" description="Helical" evidence="6">
    <location>
        <begin position="82"/>
        <end position="107"/>
    </location>
</feature>
<dbReference type="PANTHER" id="PTHR28293">
    <property type="entry name" value="NUCLEAR RIM PROTEIN 1"/>
    <property type="match status" value="1"/>
</dbReference>
<organism evidence="7 8">
    <name type="scientific">Endocarpon pusillum</name>
    <dbReference type="NCBI Taxonomy" id="364733"/>
    <lineage>
        <taxon>Eukaryota</taxon>
        <taxon>Fungi</taxon>
        <taxon>Dikarya</taxon>
        <taxon>Ascomycota</taxon>
        <taxon>Pezizomycotina</taxon>
        <taxon>Eurotiomycetes</taxon>
        <taxon>Chaetothyriomycetidae</taxon>
        <taxon>Verrucariales</taxon>
        <taxon>Verrucariaceae</taxon>
        <taxon>Endocarpon</taxon>
    </lineage>
</organism>
<evidence type="ECO:0000256" key="6">
    <source>
        <dbReference type="SAM" id="Phobius"/>
    </source>
</evidence>
<dbReference type="OrthoDB" id="3363151at2759"/>
<evidence type="ECO:0000256" key="3">
    <source>
        <dbReference type="ARBA" id="ARBA00022989"/>
    </source>
</evidence>
<dbReference type="GO" id="GO:0007096">
    <property type="term" value="P:regulation of exit from mitosis"/>
    <property type="evidence" value="ECO:0007669"/>
    <property type="project" value="TreeGrafter"/>
</dbReference>
<name>A0A8H7AMH9_9EURO</name>
<accession>A0A8H7AMH9</accession>
<feature type="region of interest" description="Disordered" evidence="5">
    <location>
        <begin position="300"/>
        <end position="455"/>
    </location>
</feature>
<evidence type="ECO:0008006" key="9">
    <source>
        <dbReference type="Google" id="ProtNLM"/>
    </source>
</evidence>
<proteinExistence type="predicted"/>
<keyword evidence="4 6" id="KW-0472">Membrane</keyword>
<protein>
    <recommendedName>
        <fullName evidence="9">Meiotically up-regulated gene 154 protein</fullName>
    </recommendedName>
</protein>
<keyword evidence="3 6" id="KW-1133">Transmembrane helix</keyword>
<evidence type="ECO:0000256" key="5">
    <source>
        <dbReference type="SAM" id="MobiDB-lite"/>
    </source>
</evidence>
<evidence type="ECO:0000313" key="7">
    <source>
        <dbReference type="EMBL" id="KAF7509617.1"/>
    </source>
</evidence>
<gene>
    <name evidence="7" type="ORF">GJ744_007655</name>
</gene>
<dbReference type="InterPro" id="IPR018819">
    <property type="entry name" value="Nur1/Mug154"/>
</dbReference>
<dbReference type="GO" id="GO:0012505">
    <property type="term" value="C:endomembrane system"/>
    <property type="evidence" value="ECO:0007669"/>
    <property type="project" value="UniProtKB-SubCell"/>
</dbReference>
<dbReference type="Proteomes" id="UP000606974">
    <property type="component" value="Unassembled WGS sequence"/>
</dbReference>
<evidence type="ECO:0000313" key="8">
    <source>
        <dbReference type="Proteomes" id="UP000606974"/>
    </source>
</evidence>
<dbReference type="EMBL" id="JAACFV010000039">
    <property type="protein sequence ID" value="KAF7509617.1"/>
    <property type="molecule type" value="Genomic_DNA"/>
</dbReference>
<dbReference type="AlphaFoldDB" id="A0A8H7AMH9"/>
<dbReference type="Pfam" id="PF10332">
    <property type="entry name" value="DUF2418"/>
    <property type="match status" value="1"/>
</dbReference>
<feature type="compositionally biased region" description="Basic and acidic residues" evidence="5">
    <location>
        <begin position="398"/>
        <end position="418"/>
    </location>
</feature>